<name>A0A8D8MDT8_9HEMI</name>
<feature type="compositionally biased region" description="Basic residues" evidence="8">
    <location>
        <begin position="139"/>
        <end position="150"/>
    </location>
</feature>
<accession>A0A8D8MDT8</accession>
<feature type="region of interest" description="Disordered" evidence="8">
    <location>
        <begin position="425"/>
        <end position="456"/>
    </location>
</feature>
<keyword evidence="5" id="KW-0862">Zinc</keyword>
<evidence type="ECO:0000256" key="3">
    <source>
        <dbReference type="ARBA" id="ARBA00022737"/>
    </source>
</evidence>
<dbReference type="InterPro" id="IPR036236">
    <property type="entry name" value="Znf_C2H2_sf"/>
</dbReference>
<feature type="compositionally biased region" description="Polar residues" evidence="8">
    <location>
        <begin position="535"/>
        <end position="545"/>
    </location>
</feature>
<evidence type="ECO:0000256" key="4">
    <source>
        <dbReference type="ARBA" id="ARBA00022771"/>
    </source>
</evidence>
<evidence type="ECO:0000256" key="8">
    <source>
        <dbReference type="SAM" id="MobiDB-lite"/>
    </source>
</evidence>
<keyword evidence="6" id="KW-0539">Nucleus</keyword>
<keyword evidence="4 7" id="KW-0863">Zinc-finger</keyword>
<dbReference type="GO" id="GO:0000981">
    <property type="term" value="F:DNA-binding transcription factor activity, RNA polymerase II-specific"/>
    <property type="evidence" value="ECO:0007669"/>
    <property type="project" value="TreeGrafter"/>
</dbReference>
<feature type="domain" description="C2H2-type" evidence="9">
    <location>
        <begin position="64"/>
        <end position="92"/>
    </location>
</feature>
<evidence type="ECO:0000313" key="10">
    <source>
        <dbReference type="EMBL" id="CAG6622623.1"/>
    </source>
</evidence>
<feature type="compositionally biased region" description="Acidic residues" evidence="8">
    <location>
        <begin position="426"/>
        <end position="438"/>
    </location>
</feature>
<keyword evidence="2" id="KW-0479">Metal-binding</keyword>
<feature type="compositionally biased region" description="Acidic residues" evidence="8">
    <location>
        <begin position="551"/>
        <end position="564"/>
    </location>
</feature>
<evidence type="ECO:0000259" key="9">
    <source>
        <dbReference type="PROSITE" id="PS50157"/>
    </source>
</evidence>
<dbReference type="InterPro" id="IPR013087">
    <property type="entry name" value="Znf_C2H2_type"/>
</dbReference>
<feature type="domain" description="C2H2-type" evidence="9">
    <location>
        <begin position="93"/>
        <end position="121"/>
    </location>
</feature>
<feature type="compositionally biased region" description="Basic and acidic residues" evidence="8">
    <location>
        <begin position="1348"/>
        <end position="1367"/>
    </location>
</feature>
<dbReference type="Pfam" id="PF00096">
    <property type="entry name" value="zf-C2H2"/>
    <property type="match status" value="3"/>
</dbReference>
<evidence type="ECO:0000256" key="7">
    <source>
        <dbReference type="PROSITE-ProRule" id="PRU00042"/>
    </source>
</evidence>
<dbReference type="PANTHER" id="PTHR24394:SF29">
    <property type="entry name" value="MYONEURIN"/>
    <property type="match status" value="1"/>
</dbReference>
<dbReference type="GO" id="GO:0008270">
    <property type="term" value="F:zinc ion binding"/>
    <property type="evidence" value="ECO:0007669"/>
    <property type="project" value="UniProtKB-KW"/>
</dbReference>
<feature type="region of interest" description="Disordered" evidence="8">
    <location>
        <begin position="1303"/>
        <end position="1381"/>
    </location>
</feature>
<keyword evidence="3" id="KW-0677">Repeat</keyword>
<feature type="region of interest" description="Disordered" evidence="8">
    <location>
        <begin position="488"/>
        <end position="517"/>
    </location>
</feature>
<feature type="compositionally biased region" description="Basic and acidic residues" evidence="8">
    <location>
        <begin position="1324"/>
        <end position="1333"/>
    </location>
</feature>
<proteinExistence type="predicted"/>
<feature type="domain" description="C2H2-type" evidence="9">
    <location>
        <begin position="126"/>
        <end position="154"/>
    </location>
</feature>
<dbReference type="SMART" id="SM00355">
    <property type="entry name" value="ZnF_C2H2"/>
    <property type="match status" value="15"/>
</dbReference>
<feature type="domain" description="C2H2-type" evidence="9">
    <location>
        <begin position="349"/>
        <end position="377"/>
    </location>
</feature>
<feature type="region of interest" description="Disordered" evidence="8">
    <location>
        <begin position="374"/>
        <end position="395"/>
    </location>
</feature>
<reference evidence="10" key="1">
    <citation type="submission" date="2021-05" db="EMBL/GenBank/DDBJ databases">
        <authorList>
            <person name="Alioto T."/>
            <person name="Alioto T."/>
            <person name="Gomez Garrido J."/>
        </authorList>
    </citation>
    <scope>NUCLEOTIDE SEQUENCE</scope>
</reference>
<feature type="region of interest" description="Disordered" evidence="8">
    <location>
        <begin position="584"/>
        <end position="609"/>
    </location>
</feature>
<feature type="compositionally biased region" description="Basic residues" evidence="8">
    <location>
        <begin position="1368"/>
        <end position="1377"/>
    </location>
</feature>
<feature type="domain" description="C2H2-type" evidence="9">
    <location>
        <begin position="320"/>
        <end position="348"/>
    </location>
</feature>
<feature type="domain" description="C2H2-type" evidence="9">
    <location>
        <begin position="906"/>
        <end position="929"/>
    </location>
</feature>
<feature type="compositionally biased region" description="Basic and acidic residues" evidence="8">
    <location>
        <begin position="375"/>
        <end position="395"/>
    </location>
</feature>
<dbReference type="EMBL" id="HBUF01052942">
    <property type="protein sequence ID" value="CAG6622623.1"/>
    <property type="molecule type" value="Transcribed_RNA"/>
</dbReference>
<protein>
    <submittedName>
        <fullName evidence="10">Fez family zinc finger protein 2</fullName>
    </submittedName>
</protein>
<feature type="region of interest" description="Disordered" evidence="8">
    <location>
        <begin position="1775"/>
        <end position="1797"/>
    </location>
</feature>
<feature type="region of interest" description="Disordered" evidence="8">
    <location>
        <begin position="139"/>
        <end position="206"/>
    </location>
</feature>
<evidence type="ECO:0000256" key="5">
    <source>
        <dbReference type="ARBA" id="ARBA00022833"/>
    </source>
</evidence>
<evidence type="ECO:0000256" key="6">
    <source>
        <dbReference type="ARBA" id="ARBA00023242"/>
    </source>
</evidence>
<dbReference type="Gene3D" id="3.30.160.60">
    <property type="entry name" value="Classic Zinc Finger"/>
    <property type="match status" value="5"/>
</dbReference>
<sequence>MSAPEENFDGICLEPIFDSDCHFLLDSDPNDFVCKMCGEPFDEADPKAIVRHVTASHICGTNQNQCAICGKGYIDKKGVVRHLLNFHLEYRPHKCDFCGIEFARGDRLRRHLAAIHKMGKQEKVPPRCELCGKQFSRKEHLRRHMGRKHKDGAEPAVSSSSTPKKPSTPKKTGAASIAIVTKGSLKQFPPKSSSSSSSSPQSASSIQNCRVLLQPLTEETNTFHSSGKVSSKRQQTALSKGKTKVSCKKEEVAVVVAAPKLLNTPSKKPVPMNGKSEIKTEMALDDYTECTLCKEFYLGQGHVAMMNHIHNRHAASKTDLKCDTCGKKFMDKRGLVRHILQFHLHYYPFYCSTCDKSFARRDRYITHMKTKHKGARIEEERRGDPTSKEEYSKTRKITKETVRIKDEEEEEDLDLEPESYTKIELSDDDADLTDDSDEEIKLEHTTNQRTKDKTMETKAKRKVPIALEEIDEFVSKRMKLEYELLDDDDDEEIEPNTKQRTSRNKATKTNSKEVDNKIGQNDRIILKLRHKTSKANGLKSNNNKQNKVEIEIDDTVETDSDNGDYDSKEVDLESNNTMSRLKAGKIGKESTTHTRANNRKHSRNETSDSDNMGSALHCVICNGVLESRSLLSKHLYSHHVSTSTCEVCGKQLADKKGLVRHLMNTHFKIKPYNCSSCDKSFTRGEHHRRHVILYHPDSEPPPLQRTSRYSEALAGSGSGGGYGSATPVVSSRVFRCDQCYAMFETSGERDAHQTVCLPPEAKVGVERILDKREINGKVHHIVKRAYEILIPINITDDENTAERKWHQEKDQEEAEEEREFENKYKNRTSKERFIKREEKRKAEFYKFFNEKWDELQKNRARRDVQRETINLEREQARNLERLKILGKSKNKAFAIKKRMKRSETIFKCPVCSKKFKTHMRLNKHILNDHKPGGTTKSQRFTLHKKDYDVKELGEEYQNFDELKTREYEDDIPLNVEIKNVNHTLIPYHLVKGREYTPDERMEESFEDLGLGSGPTPAGFAKIHQDLKRIQKEDEKYNNAYMKMLFVTEKERTEEVTQAYDDYNIQEKIDKLFPSPKSNMKCTECGATFGSEMEADVHNFDHRMMPHVEYELFPDKFTKLTTPKIEHLVLNHRALKKVATAGFWGYNKHRADRFNSSEEMRYKTMNWFEFDYNTTSEKPRRMIWNLRAYNRTLKTWEVIPNVTIPEVDRDPTVPKGKGTDYSEFSSYESVSVDMKKKKSLEEVAREYLDSENPPNETFFQQSYFDADRNSSQIYGSEEFNEDESSLMHSREFDDIPSVLLRSDAEKQEEKNKISHKKHEANKITGKQDKKQNSERHHKTKENVGPIDVYIKEREKEEMLERQKLENVRSKRRKGHHRNQNISAVLDQFLDAEVEEKPSDPNQSSDPEFPITSSLIQKYTGSSGSIYEHMNLTDYIKRKKISLLYDPDEVTDRNCTKPYKQHIRVSDYLRDEIETEKKNRKEGIRAILSKYNITKYPDLDEYYKDDEHLINTKHDHIDHHTTEKWHLTTKQIKSIEEIKRPASIEEIRRTDVSPVFGTRVVFQTRTVTFYGKGQYTYKGDQGNKMNKINKIDNFMDEFQNNKGVNVWDTHIRDNDDILKRFQKSKKAQEERMKISTTKKKIHTPTATPQYQDTREEVTLRPSAEMRVGIDRINEGLREKFAKTSSTTRKTRSTSISTTPSTIDYREQDARFNHASFNDDHETTTLDDRFFAHGSGYDDMADVAENRFGLPGGGGGGKRGGNIVDELKHVDRALKLEEKQEPSEQNSQFEDDDPKSWQFAGGTWGPNENMCDYEKIKKDMTDYFELYLRPRNITTVNYEGTDYCSFCNVTKMKNNIHVHDSQPECTEDHSAIVRNKSHTIFPLEFRLKKCNVCNKTFDIPIRDENYWNHVKSHNRPIISEKDFMYDAWNNYGQCSVCNKTFIPNDGQDWYLYHLYNHSEAGHICVNWTLDDYPYFSMPLNFTGDSYDSYDRYDDSALLFDMGGKNTKYSRYVTPGTVVTWYDERNEHND</sequence>
<feature type="domain" description="C2H2-type" evidence="9">
    <location>
        <begin position="643"/>
        <end position="671"/>
    </location>
</feature>
<dbReference type="PROSITE" id="PS50157">
    <property type="entry name" value="ZINC_FINGER_C2H2_2"/>
    <property type="match status" value="8"/>
</dbReference>
<evidence type="ECO:0000256" key="2">
    <source>
        <dbReference type="ARBA" id="ARBA00022723"/>
    </source>
</evidence>
<feature type="region of interest" description="Disordered" evidence="8">
    <location>
        <begin position="535"/>
        <end position="570"/>
    </location>
</feature>
<dbReference type="PANTHER" id="PTHR24394">
    <property type="entry name" value="ZINC FINGER PROTEIN"/>
    <property type="match status" value="1"/>
</dbReference>
<feature type="compositionally biased region" description="Basic and acidic residues" evidence="8">
    <location>
        <begin position="439"/>
        <end position="456"/>
    </location>
</feature>
<dbReference type="GO" id="GO:0005634">
    <property type="term" value="C:nucleus"/>
    <property type="evidence" value="ECO:0007669"/>
    <property type="project" value="UniProtKB-SubCell"/>
</dbReference>
<feature type="domain" description="C2H2-type" evidence="9">
    <location>
        <begin position="672"/>
        <end position="700"/>
    </location>
</feature>
<dbReference type="SUPFAM" id="SSF57667">
    <property type="entry name" value="beta-beta-alpha zinc fingers"/>
    <property type="match status" value="4"/>
</dbReference>
<feature type="compositionally biased region" description="Low complexity" evidence="8">
    <location>
        <begin position="158"/>
        <end position="172"/>
    </location>
</feature>
<feature type="compositionally biased region" description="Low complexity" evidence="8">
    <location>
        <begin position="192"/>
        <end position="205"/>
    </location>
</feature>
<comment type="subcellular location">
    <subcellularLocation>
        <location evidence="1">Nucleus</location>
    </subcellularLocation>
</comment>
<organism evidence="10">
    <name type="scientific">Cacopsylla melanoneura</name>
    <dbReference type="NCBI Taxonomy" id="428564"/>
    <lineage>
        <taxon>Eukaryota</taxon>
        <taxon>Metazoa</taxon>
        <taxon>Ecdysozoa</taxon>
        <taxon>Arthropoda</taxon>
        <taxon>Hexapoda</taxon>
        <taxon>Insecta</taxon>
        <taxon>Pterygota</taxon>
        <taxon>Neoptera</taxon>
        <taxon>Paraneoptera</taxon>
        <taxon>Hemiptera</taxon>
        <taxon>Sternorrhyncha</taxon>
        <taxon>Psylloidea</taxon>
        <taxon>Psyllidae</taxon>
        <taxon>Psyllinae</taxon>
        <taxon>Cacopsylla</taxon>
    </lineage>
</organism>
<evidence type="ECO:0000256" key="1">
    <source>
        <dbReference type="ARBA" id="ARBA00004123"/>
    </source>
</evidence>
<dbReference type="PROSITE" id="PS00028">
    <property type="entry name" value="ZINC_FINGER_C2H2_1"/>
    <property type="match status" value="9"/>
</dbReference>